<name>A0A6B2LYN1_9BACT</name>
<dbReference type="Gene3D" id="3.30.700.10">
    <property type="entry name" value="Glycoprotein, Type 4 Pilin"/>
    <property type="match status" value="1"/>
</dbReference>
<keyword evidence="8" id="KW-1185">Reference proteome</keyword>
<dbReference type="GO" id="GO:0016020">
    <property type="term" value="C:membrane"/>
    <property type="evidence" value="ECO:0007669"/>
    <property type="project" value="UniProtKB-SubCell"/>
</dbReference>
<keyword evidence="2" id="KW-0488">Methylation</keyword>
<keyword evidence="4 6" id="KW-1133">Transmembrane helix</keyword>
<evidence type="ECO:0000313" key="7">
    <source>
        <dbReference type="EMBL" id="NDV61272.1"/>
    </source>
</evidence>
<evidence type="ECO:0000256" key="3">
    <source>
        <dbReference type="ARBA" id="ARBA00022692"/>
    </source>
</evidence>
<dbReference type="PROSITE" id="PS00409">
    <property type="entry name" value="PROKAR_NTER_METHYL"/>
    <property type="match status" value="1"/>
</dbReference>
<dbReference type="AlphaFoldDB" id="A0A6B2LYN1"/>
<dbReference type="EMBL" id="JAAGNX010000001">
    <property type="protein sequence ID" value="NDV61272.1"/>
    <property type="molecule type" value="Genomic_DNA"/>
</dbReference>
<organism evidence="7 8">
    <name type="scientific">Oceanipulchritudo coccoides</name>
    <dbReference type="NCBI Taxonomy" id="2706888"/>
    <lineage>
        <taxon>Bacteria</taxon>
        <taxon>Pseudomonadati</taxon>
        <taxon>Verrucomicrobiota</taxon>
        <taxon>Opitutia</taxon>
        <taxon>Puniceicoccales</taxon>
        <taxon>Oceanipulchritudinaceae</taxon>
        <taxon>Oceanipulchritudo</taxon>
    </lineage>
</organism>
<dbReference type="Pfam" id="PF07963">
    <property type="entry name" value="N_methyl"/>
    <property type="match status" value="1"/>
</dbReference>
<comment type="subcellular location">
    <subcellularLocation>
        <location evidence="1">Membrane</location>
        <topology evidence="1">Single-pass membrane protein</topology>
    </subcellularLocation>
</comment>
<keyword evidence="5 6" id="KW-0472">Membrane</keyword>
<keyword evidence="3 6" id="KW-0812">Transmembrane</keyword>
<evidence type="ECO:0000313" key="8">
    <source>
        <dbReference type="Proteomes" id="UP000478417"/>
    </source>
</evidence>
<gene>
    <name evidence="7" type="ORF">G0Q06_02275</name>
</gene>
<evidence type="ECO:0000256" key="2">
    <source>
        <dbReference type="ARBA" id="ARBA00022481"/>
    </source>
</evidence>
<reference evidence="7 8" key="1">
    <citation type="submission" date="2020-02" db="EMBL/GenBank/DDBJ databases">
        <title>Albibacoteraceae fam. nov., the first described family within the subdivision 4 Verrucomicrobia.</title>
        <authorList>
            <person name="Xi F."/>
        </authorList>
    </citation>
    <scope>NUCLEOTIDE SEQUENCE [LARGE SCALE GENOMIC DNA]</scope>
    <source>
        <strain evidence="7 8">CK1056</strain>
    </source>
</reference>
<dbReference type="PANTHER" id="PTHR30093">
    <property type="entry name" value="GENERAL SECRETION PATHWAY PROTEIN G"/>
    <property type="match status" value="1"/>
</dbReference>
<evidence type="ECO:0000256" key="5">
    <source>
        <dbReference type="ARBA" id="ARBA00023136"/>
    </source>
</evidence>
<protein>
    <submittedName>
        <fullName evidence="7">Type II secretion system protein</fullName>
    </submittedName>
</protein>
<dbReference type="InterPro" id="IPR045584">
    <property type="entry name" value="Pilin-like"/>
</dbReference>
<comment type="caution">
    <text evidence="7">The sequence shown here is derived from an EMBL/GenBank/DDBJ whole genome shotgun (WGS) entry which is preliminary data.</text>
</comment>
<proteinExistence type="predicted"/>
<dbReference type="SUPFAM" id="SSF54523">
    <property type="entry name" value="Pili subunits"/>
    <property type="match status" value="1"/>
</dbReference>
<evidence type="ECO:0000256" key="4">
    <source>
        <dbReference type="ARBA" id="ARBA00022989"/>
    </source>
</evidence>
<feature type="transmembrane region" description="Helical" evidence="6">
    <location>
        <begin position="12"/>
        <end position="35"/>
    </location>
</feature>
<dbReference type="NCBIfam" id="TIGR02532">
    <property type="entry name" value="IV_pilin_GFxxxE"/>
    <property type="match status" value="1"/>
</dbReference>
<sequence>MVRTRERVRGFTLVEIMIVVTIIGLLAAIAIPAFLSYQTRSQATSLANNYRIYAAAFEMYATEHGHWPEDVNEGLIPPEMKGRLPRFRDLSVVGGKWDWEKEILGVTAGISLVGSDGTEAVFQKVDEILDDGNLTTGLFFGNNDRYTYALQP</sequence>
<dbReference type="PANTHER" id="PTHR30093:SF44">
    <property type="entry name" value="TYPE II SECRETION SYSTEM CORE PROTEIN G"/>
    <property type="match status" value="1"/>
</dbReference>
<dbReference type="Proteomes" id="UP000478417">
    <property type="component" value="Unassembled WGS sequence"/>
</dbReference>
<evidence type="ECO:0000256" key="1">
    <source>
        <dbReference type="ARBA" id="ARBA00004167"/>
    </source>
</evidence>
<dbReference type="InterPro" id="IPR012902">
    <property type="entry name" value="N_methyl_site"/>
</dbReference>
<evidence type="ECO:0000256" key="6">
    <source>
        <dbReference type="SAM" id="Phobius"/>
    </source>
</evidence>
<accession>A0A6B2LYN1</accession>